<accession>A0A6J6RCZ6</accession>
<dbReference type="SUPFAM" id="SSF53067">
    <property type="entry name" value="Actin-like ATPase domain"/>
    <property type="match status" value="1"/>
</dbReference>
<name>A0A6J6RCZ6_9ZZZZ</name>
<dbReference type="EMBL" id="CAEZYI010000040">
    <property type="protein sequence ID" value="CAB4721900.1"/>
    <property type="molecule type" value="Genomic_DNA"/>
</dbReference>
<reference evidence="1" key="1">
    <citation type="submission" date="2020-05" db="EMBL/GenBank/DDBJ databases">
        <authorList>
            <person name="Chiriac C."/>
            <person name="Salcher M."/>
            <person name="Ghai R."/>
            <person name="Kavagutti S V."/>
        </authorList>
    </citation>
    <scope>NUCLEOTIDE SEQUENCE</scope>
</reference>
<protein>
    <submittedName>
        <fullName evidence="1">Unannotated protein</fullName>
    </submittedName>
</protein>
<dbReference type="PANTHER" id="PTHR43190">
    <property type="entry name" value="N-ACETYL-D-GLUCOSAMINE KINASE"/>
    <property type="match status" value="1"/>
</dbReference>
<proteinExistence type="predicted"/>
<sequence>MVLSVDLGQSGTRIRSHGKNITTARGKLAGEDPLVALRVVFENTEKLEAETVALSCTGFNGIVPQTAAYANLCHEFFGATHVAVIDDGLAGFIGALQARSGVVLSIGGGVVSVGGNKGGFSHRDGLGSTFGDEGGGFWLGKCAITRALAYRQGRGTDDGLLKVFTAEVAAYDDLDVKNSTDAATLAINSAHKLLDAADAGIKSAMKIRDEGAQLLADTVIATWFGAHGTELDSPEIAIHGGPSRNRSYVDAIQSTIAQVIPGAQFVDALGDNLDGAKWIGENMLTDSPPLLRWGHVI</sequence>
<organism evidence="1">
    <name type="scientific">freshwater metagenome</name>
    <dbReference type="NCBI Taxonomy" id="449393"/>
    <lineage>
        <taxon>unclassified sequences</taxon>
        <taxon>metagenomes</taxon>
        <taxon>ecological metagenomes</taxon>
    </lineage>
</organism>
<dbReference type="InterPro" id="IPR052519">
    <property type="entry name" value="Euk-type_GlcNAc_Kinase"/>
</dbReference>
<gene>
    <name evidence="1" type="ORF">UFOPK2662_00779</name>
</gene>
<dbReference type="Gene3D" id="3.30.420.40">
    <property type="match status" value="1"/>
</dbReference>
<dbReference type="AlphaFoldDB" id="A0A6J6RCZ6"/>
<dbReference type="InterPro" id="IPR043129">
    <property type="entry name" value="ATPase_NBD"/>
</dbReference>
<dbReference type="PANTHER" id="PTHR43190:SF3">
    <property type="entry name" value="N-ACETYL-D-GLUCOSAMINE KINASE"/>
    <property type="match status" value="1"/>
</dbReference>
<evidence type="ECO:0000313" key="1">
    <source>
        <dbReference type="EMBL" id="CAB4721900.1"/>
    </source>
</evidence>